<name>A0ABR9D3Q4_9GAMM</name>
<gene>
    <name evidence="1" type="ORF">IE877_18095</name>
</gene>
<protein>
    <submittedName>
        <fullName evidence="1">Uncharacterized protein</fullName>
    </submittedName>
</protein>
<organism evidence="1 2">
    <name type="scientific">Methylomonas albis</name>
    <dbReference type="NCBI Taxonomy" id="1854563"/>
    <lineage>
        <taxon>Bacteria</taxon>
        <taxon>Pseudomonadati</taxon>
        <taxon>Pseudomonadota</taxon>
        <taxon>Gammaproteobacteria</taxon>
        <taxon>Methylococcales</taxon>
        <taxon>Methylococcaceae</taxon>
        <taxon>Methylomonas</taxon>
    </lineage>
</organism>
<accession>A0ABR9D3Q4</accession>
<evidence type="ECO:0000313" key="2">
    <source>
        <dbReference type="Proteomes" id="UP000652176"/>
    </source>
</evidence>
<keyword evidence="2" id="KW-1185">Reference proteome</keyword>
<dbReference type="EMBL" id="JACXSS010000001">
    <property type="protein sequence ID" value="MBD9357755.1"/>
    <property type="molecule type" value="Genomic_DNA"/>
</dbReference>
<comment type="caution">
    <text evidence="1">The sequence shown here is derived from an EMBL/GenBank/DDBJ whole genome shotgun (WGS) entry which is preliminary data.</text>
</comment>
<reference evidence="1 2" key="1">
    <citation type="submission" date="2020-09" db="EMBL/GenBank/DDBJ databases">
        <title>Methylomonas albis sp. nov. and Methylomonas fluvii sp. nov.: Two cold-adapted methanotrophs from the River Elbe and an amended description of Methylovulum psychrotolerans strain Eb1.</title>
        <authorList>
            <person name="Bussmann I.K."/>
            <person name="Klings K.-W."/>
            <person name="Warnstedt J."/>
            <person name="Hoppert M."/>
            <person name="Saborowski A."/>
            <person name="Horn F."/>
            <person name="Liebner S."/>
        </authorList>
    </citation>
    <scope>NUCLEOTIDE SEQUENCE [LARGE SCALE GENOMIC DNA]</scope>
    <source>
        <strain evidence="1 2">EbA</strain>
    </source>
</reference>
<dbReference type="RefSeq" id="WP_192376015.1">
    <property type="nucleotide sequence ID" value="NZ_JACXSS010000001.1"/>
</dbReference>
<sequence>MIEVNNEQLPHLSLPNIPKNYSDISQHTSIYARFIDAWLADIYALQTTQKHIPATHIKHGQVNFSLKHYHNQLNLLKLKNEHSPTSIASKILF</sequence>
<evidence type="ECO:0000313" key="1">
    <source>
        <dbReference type="EMBL" id="MBD9357755.1"/>
    </source>
</evidence>
<proteinExistence type="predicted"/>
<dbReference type="Proteomes" id="UP000652176">
    <property type="component" value="Unassembled WGS sequence"/>
</dbReference>